<keyword evidence="2" id="KW-1185">Reference proteome</keyword>
<dbReference type="AlphaFoldDB" id="A0A420B7G6"/>
<dbReference type="OrthoDB" id="886726at2"/>
<evidence type="ECO:0000313" key="2">
    <source>
        <dbReference type="Proteomes" id="UP000286246"/>
    </source>
</evidence>
<accession>A0A420B7G6</accession>
<dbReference type="RefSeq" id="WP_120259678.1">
    <property type="nucleotide sequence ID" value="NZ_RAPY01000002.1"/>
</dbReference>
<protein>
    <submittedName>
        <fullName evidence="1">Uncharacterized protein</fullName>
    </submittedName>
</protein>
<comment type="caution">
    <text evidence="1">The sequence shown here is derived from an EMBL/GenBank/DDBJ whole genome shotgun (WGS) entry which is preliminary data.</text>
</comment>
<dbReference type="Proteomes" id="UP000286246">
    <property type="component" value="Unassembled WGS sequence"/>
</dbReference>
<reference evidence="1 2" key="1">
    <citation type="submission" date="2018-09" db="EMBL/GenBank/DDBJ databases">
        <title>Genomic Encyclopedia of Type Strains, Phase III (KMG-III): the genomes of soil and plant-associated and newly described type strains.</title>
        <authorList>
            <person name="Whitman W."/>
        </authorList>
    </citation>
    <scope>NUCLEOTIDE SEQUENCE [LARGE SCALE GENOMIC DNA]</scope>
    <source>
        <strain evidence="1 2">CECT 7938</strain>
    </source>
</reference>
<sequence length="89" mass="10621">MIKQLIHILVMPCKQATLLIEQQNAGEIPFFQKIRLRLHLMICKWCSAYNRKVHAMESMMKKIFTQDAPEKFSKNELELFKDKLKDKLK</sequence>
<gene>
    <name evidence="1" type="ORF">DFQ12_2899</name>
</gene>
<evidence type="ECO:0000313" key="1">
    <source>
        <dbReference type="EMBL" id="RKE52657.1"/>
    </source>
</evidence>
<name>A0A420B7G6_SPHD1</name>
<organism evidence="1 2">
    <name type="scientific">Sphingobacterium detergens</name>
    <dbReference type="NCBI Taxonomy" id="1145106"/>
    <lineage>
        <taxon>Bacteria</taxon>
        <taxon>Pseudomonadati</taxon>
        <taxon>Bacteroidota</taxon>
        <taxon>Sphingobacteriia</taxon>
        <taxon>Sphingobacteriales</taxon>
        <taxon>Sphingobacteriaceae</taxon>
        <taxon>Sphingobacterium</taxon>
    </lineage>
</organism>
<dbReference type="EMBL" id="RAPY01000002">
    <property type="protein sequence ID" value="RKE52657.1"/>
    <property type="molecule type" value="Genomic_DNA"/>
</dbReference>
<proteinExistence type="predicted"/>